<feature type="domain" description="Ig-like" evidence="5">
    <location>
        <begin position="848"/>
        <end position="925"/>
    </location>
</feature>
<feature type="domain" description="Ig-like" evidence="5">
    <location>
        <begin position="305"/>
        <end position="376"/>
    </location>
</feature>
<reference key="1">
    <citation type="journal article" date="2007" name="Nature">
        <title>The medaka draft genome and insights into vertebrate genome evolution.</title>
        <authorList>
            <person name="Kasahara M."/>
            <person name="Naruse K."/>
            <person name="Sasaki S."/>
            <person name="Nakatani Y."/>
            <person name="Qu W."/>
            <person name="Ahsan B."/>
            <person name="Yamada T."/>
            <person name="Nagayasu Y."/>
            <person name="Doi K."/>
            <person name="Kasai Y."/>
            <person name="Jindo T."/>
            <person name="Kobayashi D."/>
            <person name="Shimada A."/>
            <person name="Toyoda A."/>
            <person name="Kuroki Y."/>
            <person name="Fujiyama A."/>
            <person name="Sasaki T."/>
            <person name="Shimizu A."/>
            <person name="Asakawa S."/>
            <person name="Shimizu N."/>
            <person name="Hashimoto S."/>
            <person name="Yang J."/>
            <person name="Lee Y."/>
            <person name="Matsushima K."/>
            <person name="Sugano S."/>
            <person name="Sakaizumi M."/>
            <person name="Narita T."/>
            <person name="Ohishi K."/>
            <person name="Haga S."/>
            <person name="Ohta F."/>
            <person name="Nomoto H."/>
            <person name="Nogata K."/>
            <person name="Morishita T."/>
            <person name="Endo T."/>
            <person name="Shin-I T."/>
            <person name="Takeda H."/>
            <person name="Morishita S."/>
            <person name="Kohara Y."/>
        </authorList>
    </citation>
    <scope>NUCLEOTIDE SEQUENCE [LARGE SCALE GENOMIC DNA]</scope>
    <source>
        <strain>Hd-rR</strain>
    </source>
</reference>
<dbReference type="SMART" id="SM00409">
    <property type="entry name" value="IG"/>
    <property type="match status" value="9"/>
</dbReference>
<name>A0A3P9LV69_ORYLA</name>
<feature type="domain" description="Ig-like" evidence="5">
    <location>
        <begin position="35"/>
        <end position="119"/>
    </location>
</feature>
<dbReference type="Ensembl" id="ENSORLT00020006555.1">
    <property type="protein sequence ID" value="ENSORLP00020024597.1"/>
    <property type="gene ID" value="ENSORLG00020006120.1"/>
</dbReference>
<keyword evidence="3" id="KW-0472">Membrane</keyword>
<dbReference type="PROSITE" id="PS50835">
    <property type="entry name" value="IG_LIKE"/>
    <property type="match status" value="10"/>
</dbReference>
<feature type="domain" description="Ig-like" evidence="5">
    <location>
        <begin position="665"/>
        <end position="746"/>
    </location>
</feature>
<dbReference type="Gene3D" id="2.60.40.10">
    <property type="entry name" value="Immunoglobulins"/>
    <property type="match status" value="10"/>
</dbReference>
<dbReference type="Pfam" id="PF13927">
    <property type="entry name" value="Ig_3"/>
    <property type="match status" value="1"/>
</dbReference>
<feature type="domain" description="Ig-like" evidence="5">
    <location>
        <begin position="482"/>
        <end position="567"/>
    </location>
</feature>
<dbReference type="InterPro" id="IPR036179">
    <property type="entry name" value="Ig-like_dom_sf"/>
</dbReference>
<organism evidence="6 7">
    <name type="scientific">Oryzias latipes</name>
    <name type="common">Japanese rice fish</name>
    <name type="synonym">Japanese killifish</name>
    <dbReference type="NCBI Taxonomy" id="8090"/>
    <lineage>
        <taxon>Eukaryota</taxon>
        <taxon>Metazoa</taxon>
        <taxon>Chordata</taxon>
        <taxon>Craniata</taxon>
        <taxon>Vertebrata</taxon>
        <taxon>Euteleostomi</taxon>
        <taxon>Actinopterygii</taxon>
        <taxon>Neopterygii</taxon>
        <taxon>Teleostei</taxon>
        <taxon>Neoteleostei</taxon>
        <taxon>Acanthomorphata</taxon>
        <taxon>Ovalentaria</taxon>
        <taxon>Atherinomorphae</taxon>
        <taxon>Beloniformes</taxon>
        <taxon>Adrianichthyidae</taxon>
        <taxon>Oryziinae</taxon>
        <taxon>Oryzias</taxon>
    </lineage>
</organism>
<dbReference type="InterPro" id="IPR013783">
    <property type="entry name" value="Ig-like_fold"/>
</dbReference>
<feature type="domain" description="Ig-like" evidence="5">
    <location>
        <begin position="128"/>
        <end position="199"/>
    </location>
</feature>
<keyword evidence="2" id="KW-1015">Disulfide bond</keyword>
<dbReference type="InterPro" id="IPR003599">
    <property type="entry name" value="Ig_sub"/>
</dbReference>
<feature type="transmembrane region" description="Helical" evidence="3">
    <location>
        <begin position="942"/>
        <end position="964"/>
    </location>
</feature>
<accession>A0A3P9LV69</accession>
<reference evidence="6" key="3">
    <citation type="submission" date="2025-05" db="UniProtKB">
        <authorList>
            <consortium name="Ensembl"/>
        </authorList>
    </citation>
    <scope>IDENTIFICATION</scope>
    <source>
        <strain evidence="6">HNI</strain>
    </source>
</reference>
<keyword evidence="3" id="KW-0812">Transmembrane</keyword>
<evidence type="ECO:0000313" key="6">
    <source>
        <dbReference type="Ensembl" id="ENSORLP00020024597.1"/>
    </source>
</evidence>
<evidence type="ECO:0000256" key="2">
    <source>
        <dbReference type="ARBA" id="ARBA00023157"/>
    </source>
</evidence>
<dbReference type="Pfam" id="PF13895">
    <property type="entry name" value="Ig_2"/>
    <property type="match status" value="8"/>
</dbReference>
<feature type="domain" description="Ig-like" evidence="5">
    <location>
        <begin position="579"/>
        <end position="656"/>
    </location>
</feature>
<dbReference type="SMART" id="SM00408">
    <property type="entry name" value="IGc2"/>
    <property type="match status" value="8"/>
</dbReference>
<dbReference type="InterPro" id="IPR003598">
    <property type="entry name" value="Ig_sub2"/>
</dbReference>
<dbReference type="PANTHER" id="PTHR11481">
    <property type="entry name" value="IMMUNOGLOBULIN FC RECEPTOR"/>
    <property type="match status" value="1"/>
</dbReference>
<evidence type="ECO:0000259" key="5">
    <source>
        <dbReference type="PROSITE" id="PS50835"/>
    </source>
</evidence>
<evidence type="ECO:0000256" key="4">
    <source>
        <dbReference type="SAM" id="SignalP"/>
    </source>
</evidence>
<feature type="signal peptide" evidence="4">
    <location>
        <begin position="1"/>
        <end position="18"/>
    </location>
</feature>
<keyword evidence="3" id="KW-1133">Transmembrane helix</keyword>
<keyword evidence="1 4" id="KW-0732">Signal</keyword>
<dbReference type="PANTHER" id="PTHR11481:SF121">
    <property type="entry name" value="CARCINOEMBRYONIC ANTIGEN-RELATED CELL ADHESION MOLECULE 5"/>
    <property type="match status" value="1"/>
</dbReference>
<feature type="domain" description="Ig-like" evidence="5">
    <location>
        <begin position="217"/>
        <end position="296"/>
    </location>
</feature>
<sequence length="1057" mass="120190">MWLVTVLGVIYLSAAVAAQDSNTVLPTAVFEPPQPNLQLQSPFSEPYSTEKVVLKCTIDGSSDWNIKWNRNHLEISGSDLFLSEEGSKLTITTETSAVYTCRGEHKIKGISTKDSNTLEIKVKDLPIPTVELLTNWRDLFESERVEMSCEVGVSDWTFSWYKDGVPMNYEMPKLSFPSVTQSNEGKYQCKILLKSRGVSSELSNSVDINIYAEKAKPHVTKSTAFEEMYPGESIQFNCEVRIGTDWNYMWYLNGREIPGANSPINKMDSISHSNAGQYFCKAKRGQFFSEESDKLSLQVSDPPIPAVKLLTNWKDVFESERVEMSCEVGVSDWTFSWYKDGVPMNYEMPKLSIPSVTQINKGKYQCKVLLKSRRVSSGLSNSVDINIYAEKAKPHVTKSTAFEEMYPGESIQFNCEVRIGTDWNYLWYLNGREIPGANSPINKMDSISHSNGGQYFCKAKRGQFFSEESDKLSLQVSDPPKPRLQLLTPWLDLFEKEKVEMSCGVNDPTWTFTWYKDDQKLTKSTSLIWDEKGSKLTIGSIVRNHHGSYACKAHLTLRGVRSELSIKLYVKVYESLPKPQLAKNLAFDPMYVGESVSFTCKVSVSSGWKYKWYKDSNVIANSRESLTINLGLQDKGEYWCNASRDDILIFQSNKIHQDITEIPVPLLKLRNKQLDVFPKEMVELSCKILLGSGWTYTWYKDGKLIQADKDVVIGTNGATMSFRSDPSHHKTQNYTCKAELKDRSVHSNFSSKVTLMVYDAPPNVTLLQSPEHSLMHTGDSVSFRCDVNISSGWKFLWFKDGDKFEKDDHHNISSAQVKDTGIYTCQAERDSFRLQKSQNMQIEVKERPQADVILLTGWAEVFSTDTLVLMCKVKESEDKWNYTWFREKIAVGEVPTEKYTVTPQNDPDQSHYTCKGIRTERPTYSVESSPFKTKNLLLKRRILLSVSGCLFFGIILAFLGCIYFKIRKPVVAEERPEENELFLTMKKQLEHTENSCPLVEYITDAALNERPKKENDDIGLIRSDSTELMVTTQEDQAVMVSTGTENGGAMISFQKMS</sequence>
<reference evidence="6 7" key="2">
    <citation type="submission" date="2017-04" db="EMBL/GenBank/DDBJ databases">
        <title>CpG methylation of centromeres and impact of large insertions on vertebrate speciation.</title>
        <authorList>
            <person name="Ichikawa K."/>
            <person name="Yoshimura J."/>
            <person name="Morishita S."/>
        </authorList>
    </citation>
    <scope>NUCLEOTIDE SEQUENCE</scope>
    <source>
        <strain evidence="6 7">HNI</strain>
    </source>
</reference>
<dbReference type="Ensembl" id="ENSORLT00020006625.1">
    <property type="protein sequence ID" value="ENSORLP00020005243.1"/>
    <property type="gene ID" value="ENSORLG00020006120.1"/>
</dbReference>
<feature type="domain" description="Ig-like" evidence="5">
    <location>
        <begin position="394"/>
        <end position="473"/>
    </location>
</feature>
<feature type="domain" description="Ig-like" evidence="5">
    <location>
        <begin position="762"/>
        <end position="841"/>
    </location>
</feature>
<evidence type="ECO:0000256" key="3">
    <source>
        <dbReference type="SAM" id="Phobius"/>
    </source>
</evidence>
<evidence type="ECO:0000256" key="1">
    <source>
        <dbReference type="ARBA" id="ARBA00022729"/>
    </source>
</evidence>
<dbReference type="CDD" id="cd00096">
    <property type="entry name" value="Ig"/>
    <property type="match status" value="6"/>
</dbReference>
<dbReference type="SUPFAM" id="SSF48726">
    <property type="entry name" value="Immunoglobulin"/>
    <property type="match status" value="7"/>
</dbReference>
<dbReference type="InterPro" id="IPR050488">
    <property type="entry name" value="Ig_Fc_receptor"/>
</dbReference>
<proteinExistence type="predicted"/>
<protein>
    <recommendedName>
        <fullName evidence="5">Ig-like domain-containing protein</fullName>
    </recommendedName>
</protein>
<dbReference type="Proteomes" id="UP000265180">
    <property type="component" value="Chromosome 7"/>
</dbReference>
<evidence type="ECO:0000313" key="7">
    <source>
        <dbReference type="Proteomes" id="UP000265180"/>
    </source>
</evidence>
<feature type="chain" id="PRO_5044597571" description="Ig-like domain-containing protein" evidence="4">
    <location>
        <begin position="19"/>
        <end position="1057"/>
    </location>
</feature>
<dbReference type="InterPro" id="IPR007110">
    <property type="entry name" value="Ig-like_dom"/>
</dbReference>
<dbReference type="AlphaFoldDB" id="A0A3P9LV69"/>